<keyword evidence="2" id="KW-1185">Reference proteome</keyword>
<evidence type="ECO:0000313" key="1">
    <source>
        <dbReference type="EMBL" id="ROO32914.1"/>
    </source>
</evidence>
<evidence type="ECO:0000313" key="2">
    <source>
        <dbReference type="Proteomes" id="UP000285310"/>
    </source>
</evidence>
<dbReference type="Proteomes" id="UP000285310">
    <property type="component" value="Unassembled WGS sequence"/>
</dbReference>
<protein>
    <recommendedName>
        <fullName evidence="3">Toxin CptA</fullName>
    </recommendedName>
</protein>
<name>A0A423Q2R3_9GAMM</name>
<accession>A0A423Q2R3</accession>
<evidence type="ECO:0008006" key="3">
    <source>
        <dbReference type="Google" id="ProtNLM"/>
    </source>
</evidence>
<sequence length="153" mass="17225">MQGLQSIEATFSTSRVLVGANLAGHLLAGTALLVCAVKLPWITIALLPGLWHAIDQHRRVTGRHPRAWRRFRWTLDNRVAWIRVNGDIGYGQCVVARCWGPAWVQLTIRDNTRRLPYFLVVPVDAVAADTHRRLRVRARIRAPQHVAADADSL</sequence>
<proteinExistence type="predicted"/>
<comment type="caution">
    <text evidence="1">The sequence shown here is derived from an EMBL/GenBank/DDBJ whole genome shotgun (WGS) entry which is preliminary data.</text>
</comment>
<gene>
    <name evidence="1" type="ORF">SAJA_00595</name>
</gene>
<organism evidence="1 2">
    <name type="scientific">Salinisphaera japonica YTM-1</name>
    <dbReference type="NCBI Taxonomy" id="1209778"/>
    <lineage>
        <taxon>Bacteria</taxon>
        <taxon>Pseudomonadati</taxon>
        <taxon>Pseudomonadota</taxon>
        <taxon>Gammaproteobacteria</taxon>
        <taxon>Salinisphaerales</taxon>
        <taxon>Salinisphaeraceae</taxon>
        <taxon>Salinisphaera</taxon>
    </lineage>
</organism>
<dbReference type="RefSeq" id="WP_123656709.1">
    <property type="nucleotide sequence ID" value="NZ_AYKG01000001.1"/>
</dbReference>
<reference evidence="1 2" key="1">
    <citation type="submission" date="2013-10" db="EMBL/GenBank/DDBJ databases">
        <title>Salinisphaera japonica YTM-1 Genome Sequencing.</title>
        <authorList>
            <person name="Lai Q."/>
            <person name="Li C."/>
            <person name="Shao Z."/>
        </authorList>
    </citation>
    <scope>NUCLEOTIDE SEQUENCE [LARGE SCALE GENOMIC DNA]</scope>
    <source>
        <strain evidence="1 2">YTM-1</strain>
    </source>
</reference>
<dbReference type="InParanoid" id="A0A423Q2R3"/>
<dbReference type="EMBL" id="AYKG01000001">
    <property type="protein sequence ID" value="ROO32914.1"/>
    <property type="molecule type" value="Genomic_DNA"/>
</dbReference>
<dbReference type="AlphaFoldDB" id="A0A423Q2R3"/>
<dbReference type="OrthoDB" id="7030636at2"/>